<protein>
    <recommendedName>
        <fullName evidence="8">Major facilitator superfamily (MFS) profile domain-containing protein</fullName>
    </recommendedName>
</protein>
<accession>A0A7S2PCA9</accession>
<feature type="transmembrane region" description="Helical" evidence="6">
    <location>
        <begin position="502"/>
        <end position="521"/>
    </location>
</feature>
<dbReference type="GO" id="GO:0022857">
    <property type="term" value="F:transmembrane transporter activity"/>
    <property type="evidence" value="ECO:0007669"/>
    <property type="project" value="TreeGrafter"/>
</dbReference>
<evidence type="ECO:0000256" key="4">
    <source>
        <dbReference type="ARBA" id="ARBA00023136"/>
    </source>
</evidence>
<feature type="transmembrane region" description="Helical" evidence="6">
    <location>
        <begin position="469"/>
        <end position="496"/>
    </location>
</feature>
<sequence length="573" mass="58501">MEALRAICARPDLLKVIIAFALAESGLAGAALATPPLRAEFWGKRMAENGSIVEGFRALVMLLLTPAFGRVADKMPRKWALMAVGLVQSLPVWPLLFLGRSAEAMWVSAGLRVLSGACGSAAAAFAMINDFTSPKERGAVFAAGAMLVTVLSWLPRTCVAVLAESFKGWLMAPCLSDLACLVAFVAVVASIGDGRCAEKVLALDAGEHMAPNKLASSCPTGCHADRCESPVGGRLSDASTASEVSAASQNAEASEEASPASSADSEDAAVAAMAPVAPAPAAVARISSAILVRSSSAAFVRTASALDLARAASAFDLEAQAASAAEDVSTADTRAAAACAADASPAPRGGCCAAFNVADTARLVCSTPQLLSLCAIGVLIATPEIAEHGVTPQYMFQAFGAMESPDRIERMTLIATYVSMATRAAFFGLASIISKRVGLLPFLRWLIPLTAVVQLLPLLFLVSPTLPCLALVSALAPIGIVADVPLSAVVSVVVPADRVGEALSAVTAFKAVAPLVGNLAVAPMIELIGTSRLWMFYPVGAATILLAWPLVLRLPAPEAGAGAGAKAGAPADV</sequence>
<dbReference type="PANTHER" id="PTHR23507">
    <property type="entry name" value="ZGC:174356"/>
    <property type="match status" value="1"/>
</dbReference>
<feature type="transmembrane region" description="Helical" evidence="6">
    <location>
        <begin position="445"/>
        <end position="462"/>
    </location>
</feature>
<feature type="transmembrane region" description="Helical" evidence="6">
    <location>
        <begin position="79"/>
        <end position="98"/>
    </location>
</feature>
<comment type="subcellular location">
    <subcellularLocation>
        <location evidence="1">Membrane</location>
        <topology evidence="1">Multi-pass membrane protein</topology>
    </subcellularLocation>
</comment>
<feature type="transmembrane region" description="Helical" evidence="6">
    <location>
        <begin position="533"/>
        <end position="551"/>
    </location>
</feature>
<feature type="transmembrane region" description="Helical" evidence="6">
    <location>
        <begin position="412"/>
        <end position="433"/>
    </location>
</feature>
<keyword evidence="2 6" id="KW-0812">Transmembrane</keyword>
<dbReference type="PANTHER" id="PTHR23507:SF1">
    <property type="entry name" value="FI18259P1-RELATED"/>
    <property type="match status" value="1"/>
</dbReference>
<dbReference type="GO" id="GO:0016020">
    <property type="term" value="C:membrane"/>
    <property type="evidence" value="ECO:0007669"/>
    <property type="project" value="UniProtKB-SubCell"/>
</dbReference>
<dbReference type="InterPro" id="IPR036259">
    <property type="entry name" value="MFS_trans_sf"/>
</dbReference>
<organism evidence="7">
    <name type="scientific">Zooxanthella nutricula</name>
    <dbReference type="NCBI Taxonomy" id="1333877"/>
    <lineage>
        <taxon>Eukaryota</taxon>
        <taxon>Sar</taxon>
        <taxon>Alveolata</taxon>
        <taxon>Dinophyceae</taxon>
        <taxon>Peridiniales</taxon>
        <taxon>Peridiniales incertae sedis</taxon>
        <taxon>Zooxanthella</taxon>
    </lineage>
</organism>
<evidence type="ECO:0000256" key="1">
    <source>
        <dbReference type="ARBA" id="ARBA00004141"/>
    </source>
</evidence>
<feature type="transmembrane region" description="Helical" evidence="6">
    <location>
        <begin position="104"/>
        <end position="128"/>
    </location>
</feature>
<name>A0A7S2PCA9_9DINO</name>
<evidence type="ECO:0000256" key="6">
    <source>
        <dbReference type="SAM" id="Phobius"/>
    </source>
</evidence>
<proteinExistence type="predicted"/>
<dbReference type="SUPFAM" id="SSF103473">
    <property type="entry name" value="MFS general substrate transporter"/>
    <property type="match status" value="1"/>
</dbReference>
<evidence type="ECO:0000313" key="7">
    <source>
        <dbReference type="EMBL" id="CAD9590880.1"/>
    </source>
</evidence>
<reference evidence="7" key="1">
    <citation type="submission" date="2021-01" db="EMBL/GenBank/DDBJ databases">
        <authorList>
            <person name="Corre E."/>
            <person name="Pelletier E."/>
            <person name="Niang G."/>
            <person name="Scheremetjew M."/>
            <person name="Finn R."/>
            <person name="Kale V."/>
            <person name="Holt S."/>
            <person name="Cochrane G."/>
            <person name="Meng A."/>
            <person name="Brown T."/>
            <person name="Cohen L."/>
        </authorList>
    </citation>
    <scope>NUCLEOTIDE SEQUENCE</scope>
    <source>
        <strain evidence="7">RCC3387</strain>
    </source>
</reference>
<keyword evidence="4 6" id="KW-0472">Membrane</keyword>
<dbReference type="Gene3D" id="1.20.1250.20">
    <property type="entry name" value="MFS general substrate transporter like domains"/>
    <property type="match status" value="1"/>
</dbReference>
<evidence type="ECO:0000256" key="2">
    <source>
        <dbReference type="ARBA" id="ARBA00022692"/>
    </source>
</evidence>
<feature type="region of interest" description="Disordered" evidence="5">
    <location>
        <begin position="244"/>
        <end position="265"/>
    </location>
</feature>
<feature type="transmembrane region" description="Helical" evidence="6">
    <location>
        <begin position="12"/>
        <end position="32"/>
    </location>
</feature>
<gene>
    <name evidence="7" type="ORF">BRAN1462_LOCUS34513</name>
</gene>
<dbReference type="EMBL" id="HBGW01054386">
    <property type="protein sequence ID" value="CAD9590880.1"/>
    <property type="molecule type" value="Transcribed_RNA"/>
</dbReference>
<evidence type="ECO:0008006" key="8">
    <source>
        <dbReference type="Google" id="ProtNLM"/>
    </source>
</evidence>
<evidence type="ECO:0000256" key="5">
    <source>
        <dbReference type="SAM" id="MobiDB-lite"/>
    </source>
</evidence>
<feature type="transmembrane region" description="Helical" evidence="6">
    <location>
        <begin position="140"/>
        <end position="163"/>
    </location>
</feature>
<dbReference type="AlphaFoldDB" id="A0A7S2PCA9"/>
<keyword evidence="3 6" id="KW-1133">Transmembrane helix</keyword>
<feature type="transmembrane region" description="Helical" evidence="6">
    <location>
        <begin position="169"/>
        <end position="191"/>
    </location>
</feature>
<evidence type="ECO:0000256" key="3">
    <source>
        <dbReference type="ARBA" id="ARBA00022989"/>
    </source>
</evidence>